<dbReference type="Proteomes" id="UP000760668">
    <property type="component" value="Unassembled WGS sequence"/>
</dbReference>
<dbReference type="PANTHER" id="PTHR42788">
    <property type="entry name" value="TAURINE IMPORT ATP-BINDING PROTEIN-RELATED"/>
    <property type="match status" value="1"/>
</dbReference>
<proteinExistence type="predicted"/>
<dbReference type="SUPFAM" id="SSF52540">
    <property type="entry name" value="P-loop containing nucleoside triphosphate hydrolases"/>
    <property type="match status" value="1"/>
</dbReference>
<dbReference type="RefSeq" id="WP_295369955.1">
    <property type="nucleotide sequence ID" value="NZ_DYUC01000117.1"/>
</dbReference>
<protein>
    <submittedName>
        <fullName evidence="5">ATP-binding cassette domain-containing protein</fullName>
    </submittedName>
</protein>
<dbReference type="Gene3D" id="3.40.50.300">
    <property type="entry name" value="P-loop containing nucleotide triphosphate hydrolases"/>
    <property type="match status" value="1"/>
</dbReference>
<evidence type="ECO:0000313" key="5">
    <source>
        <dbReference type="EMBL" id="HJG87682.1"/>
    </source>
</evidence>
<gene>
    <name evidence="5" type="ORF">K8V01_11805</name>
</gene>
<dbReference type="AlphaFoldDB" id="A0A921STV2"/>
<organism evidence="5 6">
    <name type="scientific">Pseudoflavonifractor capillosus</name>
    <dbReference type="NCBI Taxonomy" id="106588"/>
    <lineage>
        <taxon>Bacteria</taxon>
        <taxon>Bacillati</taxon>
        <taxon>Bacillota</taxon>
        <taxon>Clostridia</taxon>
        <taxon>Eubacteriales</taxon>
        <taxon>Oscillospiraceae</taxon>
        <taxon>Pseudoflavonifractor</taxon>
    </lineage>
</organism>
<reference evidence="5" key="1">
    <citation type="journal article" date="2021" name="PeerJ">
        <title>Extensive microbial diversity within the chicken gut microbiome revealed by metagenomics and culture.</title>
        <authorList>
            <person name="Gilroy R."/>
            <person name="Ravi A."/>
            <person name="Getino M."/>
            <person name="Pursley I."/>
            <person name="Horton D.L."/>
            <person name="Alikhan N.F."/>
            <person name="Baker D."/>
            <person name="Gharbi K."/>
            <person name="Hall N."/>
            <person name="Watson M."/>
            <person name="Adriaenssens E.M."/>
            <person name="Foster-Nyarko E."/>
            <person name="Jarju S."/>
            <person name="Secka A."/>
            <person name="Antonio M."/>
            <person name="Oren A."/>
            <person name="Chaudhuri R.R."/>
            <person name="La Ragione R."/>
            <person name="Hildebrand F."/>
            <person name="Pallen M.J."/>
        </authorList>
    </citation>
    <scope>NUCLEOTIDE SEQUENCE</scope>
    <source>
        <strain evidence="5">CHK179-5677</strain>
    </source>
</reference>
<dbReference type="SMART" id="SM00382">
    <property type="entry name" value="AAA"/>
    <property type="match status" value="1"/>
</dbReference>
<evidence type="ECO:0000256" key="3">
    <source>
        <dbReference type="ARBA" id="ARBA00022840"/>
    </source>
</evidence>
<dbReference type="PANTHER" id="PTHR42788:SF13">
    <property type="entry name" value="ALIPHATIC SULFONATES IMPORT ATP-BINDING PROTEIN SSUB"/>
    <property type="match status" value="1"/>
</dbReference>
<dbReference type="InterPro" id="IPR003593">
    <property type="entry name" value="AAA+_ATPase"/>
</dbReference>
<keyword evidence="3 5" id="KW-0067">ATP-binding</keyword>
<keyword evidence="2" id="KW-0547">Nucleotide-binding</keyword>
<accession>A0A921STV2</accession>
<evidence type="ECO:0000259" key="4">
    <source>
        <dbReference type="PROSITE" id="PS50893"/>
    </source>
</evidence>
<evidence type="ECO:0000256" key="2">
    <source>
        <dbReference type="ARBA" id="ARBA00022741"/>
    </source>
</evidence>
<sequence length="257" mass="27044">MPDISLRDVSFSYPGGPRVLDRVSLEVERGSFLAVVGPSGCGKSTLLRLISGLSLPGEGTVSIGGTPVTGPAPGRSIVFQQGGLFPWLTARGNVAFALRKAKPGLSRAQAAEQAGAALVRVGLGDALSRYPGELSGGMAQRVAIARALAVGGEVLLLDEPFGALDPKNRQALQQLLLELWQAEGSTVVMVTHDIDEAILLSDRIAFFRPGGVGLTLPVRAPRPRDPAEFLTSAECCVVRKRLIGLFYQYGEAVGETL</sequence>
<dbReference type="InterPro" id="IPR050166">
    <property type="entry name" value="ABC_transporter_ATP-bind"/>
</dbReference>
<evidence type="ECO:0000256" key="1">
    <source>
        <dbReference type="ARBA" id="ARBA00022448"/>
    </source>
</evidence>
<dbReference type="PROSITE" id="PS00211">
    <property type="entry name" value="ABC_TRANSPORTER_1"/>
    <property type="match status" value="1"/>
</dbReference>
<dbReference type="InterPro" id="IPR017871">
    <property type="entry name" value="ABC_transporter-like_CS"/>
</dbReference>
<dbReference type="GO" id="GO:0016887">
    <property type="term" value="F:ATP hydrolysis activity"/>
    <property type="evidence" value="ECO:0007669"/>
    <property type="project" value="InterPro"/>
</dbReference>
<dbReference type="InterPro" id="IPR003439">
    <property type="entry name" value="ABC_transporter-like_ATP-bd"/>
</dbReference>
<reference evidence="5" key="2">
    <citation type="submission" date="2021-09" db="EMBL/GenBank/DDBJ databases">
        <authorList>
            <person name="Gilroy R."/>
        </authorList>
    </citation>
    <scope>NUCLEOTIDE SEQUENCE</scope>
    <source>
        <strain evidence="5">CHK179-5677</strain>
    </source>
</reference>
<keyword evidence="1" id="KW-0813">Transport</keyword>
<feature type="domain" description="ABC transporter" evidence="4">
    <location>
        <begin position="4"/>
        <end position="234"/>
    </location>
</feature>
<evidence type="ECO:0000313" key="6">
    <source>
        <dbReference type="Proteomes" id="UP000760668"/>
    </source>
</evidence>
<dbReference type="Pfam" id="PF00005">
    <property type="entry name" value="ABC_tran"/>
    <property type="match status" value="1"/>
</dbReference>
<dbReference type="EMBL" id="DYUC01000117">
    <property type="protein sequence ID" value="HJG87682.1"/>
    <property type="molecule type" value="Genomic_DNA"/>
</dbReference>
<comment type="caution">
    <text evidence="5">The sequence shown here is derived from an EMBL/GenBank/DDBJ whole genome shotgun (WGS) entry which is preliminary data.</text>
</comment>
<name>A0A921STV2_9FIRM</name>
<dbReference type="InterPro" id="IPR027417">
    <property type="entry name" value="P-loop_NTPase"/>
</dbReference>
<dbReference type="GO" id="GO:0005524">
    <property type="term" value="F:ATP binding"/>
    <property type="evidence" value="ECO:0007669"/>
    <property type="project" value="UniProtKB-KW"/>
</dbReference>
<dbReference type="PROSITE" id="PS50893">
    <property type="entry name" value="ABC_TRANSPORTER_2"/>
    <property type="match status" value="1"/>
</dbReference>